<keyword evidence="1" id="KW-0732">Signal</keyword>
<protein>
    <recommendedName>
        <fullName evidence="4">Lipoprotein</fullName>
    </recommendedName>
</protein>
<keyword evidence="3" id="KW-1185">Reference proteome</keyword>
<evidence type="ECO:0008006" key="4">
    <source>
        <dbReference type="Google" id="ProtNLM"/>
    </source>
</evidence>
<evidence type="ECO:0000313" key="2">
    <source>
        <dbReference type="EMBL" id="MCY0387876.1"/>
    </source>
</evidence>
<sequence length="171" mass="17702">MTPVLAAMRATSRTGSRLRTAAFALTVLAGLAGCAAPPLAPDGTILSRLPADAPGAAASSAIAPLPDADEQARRYDQIDRQALQDSENAIRADAAARAASALAAQSPLYYGDGYGGYGWTGPAFYGWGGPAFYCWGGPGWYGYGYGYGPSGYGGGWRGPRSGVFIGRRWGR</sequence>
<evidence type="ECO:0000256" key="1">
    <source>
        <dbReference type="SAM" id="SignalP"/>
    </source>
</evidence>
<comment type="caution">
    <text evidence="2">The sequence shown here is derived from an EMBL/GenBank/DDBJ whole genome shotgun (WGS) entry which is preliminary data.</text>
</comment>
<gene>
    <name evidence="2" type="ORF">OVY01_11640</name>
</gene>
<feature type="signal peptide" evidence="1">
    <location>
        <begin position="1"/>
        <end position="40"/>
    </location>
</feature>
<accession>A0ABT3ZMU3</accession>
<dbReference type="EMBL" id="JAPMXC010000001">
    <property type="protein sequence ID" value="MCY0387876.1"/>
    <property type="molecule type" value="Genomic_DNA"/>
</dbReference>
<proteinExistence type="predicted"/>
<organism evidence="2 3">
    <name type="scientific">Robbsia betulipollinis</name>
    <dbReference type="NCBI Taxonomy" id="2981849"/>
    <lineage>
        <taxon>Bacteria</taxon>
        <taxon>Pseudomonadati</taxon>
        <taxon>Pseudomonadota</taxon>
        <taxon>Betaproteobacteria</taxon>
        <taxon>Burkholderiales</taxon>
        <taxon>Burkholderiaceae</taxon>
        <taxon>Robbsia</taxon>
    </lineage>
</organism>
<name>A0ABT3ZMU3_9BURK</name>
<reference evidence="2" key="1">
    <citation type="submission" date="2022-11" db="EMBL/GenBank/DDBJ databases">
        <title>Robbsia betulipollinis sp. nov., isolated from pollen of birch (Betula pendula).</title>
        <authorList>
            <person name="Shi H."/>
            <person name="Ambika Manirajan B."/>
            <person name="Ratering S."/>
            <person name="Geissler-Plaum R."/>
            <person name="Schnell S."/>
        </authorList>
    </citation>
    <scope>NUCLEOTIDE SEQUENCE</scope>
    <source>
        <strain evidence="2">Bb-Pol-6</strain>
    </source>
</reference>
<dbReference type="Proteomes" id="UP001082899">
    <property type="component" value="Unassembled WGS sequence"/>
</dbReference>
<dbReference type="RefSeq" id="WP_267847586.1">
    <property type="nucleotide sequence ID" value="NZ_JAPMXC010000001.1"/>
</dbReference>
<evidence type="ECO:0000313" key="3">
    <source>
        <dbReference type="Proteomes" id="UP001082899"/>
    </source>
</evidence>
<feature type="chain" id="PRO_5046625676" description="Lipoprotein" evidence="1">
    <location>
        <begin position="41"/>
        <end position="171"/>
    </location>
</feature>